<protein>
    <submittedName>
        <fullName evidence="2">Sugar phosphate isomerase/epimerase</fullName>
    </submittedName>
</protein>
<dbReference type="GO" id="GO:0016853">
    <property type="term" value="F:isomerase activity"/>
    <property type="evidence" value="ECO:0007669"/>
    <property type="project" value="UniProtKB-KW"/>
</dbReference>
<keyword evidence="2" id="KW-0413">Isomerase</keyword>
<dbReference type="EMBL" id="SUMB01000003">
    <property type="protein sequence ID" value="TJZ55909.1"/>
    <property type="molecule type" value="Genomic_DNA"/>
</dbReference>
<dbReference type="Proteomes" id="UP000308697">
    <property type="component" value="Unassembled WGS sequence"/>
</dbReference>
<proteinExistence type="predicted"/>
<evidence type="ECO:0000259" key="1">
    <source>
        <dbReference type="Pfam" id="PF01261"/>
    </source>
</evidence>
<dbReference type="AlphaFoldDB" id="A0A4U0NN74"/>
<gene>
    <name evidence="2" type="ORF">FCH28_11545</name>
</gene>
<evidence type="ECO:0000313" key="2">
    <source>
        <dbReference type="EMBL" id="TJZ55909.1"/>
    </source>
</evidence>
<comment type="caution">
    <text evidence="2">The sequence shown here is derived from an EMBL/GenBank/DDBJ whole genome shotgun (WGS) entry which is preliminary data.</text>
</comment>
<dbReference type="Pfam" id="PF01261">
    <property type="entry name" value="AP_endonuc_2"/>
    <property type="match status" value="1"/>
</dbReference>
<keyword evidence="3" id="KW-1185">Reference proteome</keyword>
<sequence>MDSGTGNSRGGTDGGTRFAFSTLGVPGMPVADVLRLATGAGYQGVELRAHPEEPVHPLIGLRERTAVRGQFADAGVEILAVAGYARVAAGLDAAGEEELRQELTELVFLAADLGAPFVRVFPGGEDRPAAEAEADAARRLAAVAPLAADRGVRVLLETHDSHRTGAAAARILGLVGHHSIGALWDVLHSWLGGEEPAATHAALAPYLGYVQVKDVASAEDGTPLPLGAGALPLADVLATLDPGPGGQGGAVGPEPGWLCWEYEKRWYPQAAELPALLSAGREQLQRLLDAPVPAPPPAPPAS</sequence>
<dbReference type="RefSeq" id="WP_136739716.1">
    <property type="nucleotide sequence ID" value="NZ_SUMB01000003.1"/>
</dbReference>
<reference evidence="2 3" key="1">
    <citation type="submission" date="2019-04" db="EMBL/GenBank/DDBJ databases">
        <title>Streptomyces piniterrae sp. nov., a heliquinomycin-producing actinomycete isolated from rhizosphere soil of Pinus yunnanensis.</title>
        <authorList>
            <person name="Zhuang X."/>
            <person name="Zhao J."/>
        </authorList>
    </citation>
    <scope>NUCLEOTIDE SEQUENCE [LARGE SCALE GENOMIC DNA]</scope>
    <source>
        <strain evidence="3">jys28</strain>
    </source>
</reference>
<name>A0A4U0NN74_9ACTN</name>
<organism evidence="2 3">
    <name type="scientific">Streptomyces piniterrae</name>
    <dbReference type="NCBI Taxonomy" id="2571125"/>
    <lineage>
        <taxon>Bacteria</taxon>
        <taxon>Bacillati</taxon>
        <taxon>Actinomycetota</taxon>
        <taxon>Actinomycetes</taxon>
        <taxon>Kitasatosporales</taxon>
        <taxon>Streptomycetaceae</taxon>
        <taxon>Streptomyces</taxon>
    </lineage>
</organism>
<feature type="domain" description="Xylose isomerase-like TIM barrel" evidence="1">
    <location>
        <begin position="35"/>
        <end position="241"/>
    </location>
</feature>
<dbReference type="SUPFAM" id="SSF51658">
    <property type="entry name" value="Xylose isomerase-like"/>
    <property type="match status" value="1"/>
</dbReference>
<dbReference type="InterPro" id="IPR013022">
    <property type="entry name" value="Xyl_isomerase-like_TIM-brl"/>
</dbReference>
<accession>A0A4U0NN74</accession>
<dbReference type="PANTHER" id="PTHR12110">
    <property type="entry name" value="HYDROXYPYRUVATE ISOMERASE"/>
    <property type="match status" value="1"/>
</dbReference>
<dbReference type="Gene3D" id="3.20.20.150">
    <property type="entry name" value="Divalent-metal-dependent TIM barrel enzymes"/>
    <property type="match status" value="1"/>
</dbReference>
<evidence type="ECO:0000313" key="3">
    <source>
        <dbReference type="Proteomes" id="UP000308697"/>
    </source>
</evidence>
<dbReference type="InterPro" id="IPR036237">
    <property type="entry name" value="Xyl_isomerase-like_sf"/>
</dbReference>
<dbReference type="OrthoDB" id="9815124at2"/>
<dbReference type="InterPro" id="IPR050312">
    <property type="entry name" value="IolE/XylAMocC-like"/>
</dbReference>